<dbReference type="FunFam" id="2.60.120.650:FF:000042">
    <property type="entry name" value="Transcription factor jumonji (JmjC) domain-containing protein"/>
    <property type="match status" value="1"/>
</dbReference>
<accession>A0A8T0GZN8</accession>
<proteinExistence type="predicted"/>
<dbReference type="CDD" id="cd16100">
    <property type="entry name" value="ARID"/>
    <property type="match status" value="1"/>
</dbReference>
<keyword evidence="14" id="KW-1185">Reference proteome</keyword>
<evidence type="ECO:0000256" key="3">
    <source>
        <dbReference type="ARBA" id="ARBA00022737"/>
    </source>
</evidence>
<feature type="compositionally biased region" description="Basic and acidic residues" evidence="8">
    <location>
        <begin position="1811"/>
        <end position="1832"/>
    </location>
</feature>
<dbReference type="GO" id="GO:0003677">
    <property type="term" value="F:DNA binding"/>
    <property type="evidence" value="ECO:0007669"/>
    <property type="project" value="InterPro"/>
</dbReference>
<evidence type="ECO:0000256" key="7">
    <source>
        <dbReference type="PROSITE-ProRule" id="PRU00146"/>
    </source>
</evidence>
<protein>
    <recommendedName>
        <fullName evidence="15">[Histone H3]-trimethyl-L-lysine(4) demethylase</fullName>
    </recommendedName>
</protein>
<keyword evidence="6" id="KW-0539">Nucleus</keyword>
<evidence type="ECO:0000256" key="6">
    <source>
        <dbReference type="ARBA" id="ARBA00023242"/>
    </source>
</evidence>
<reference evidence="13" key="1">
    <citation type="submission" date="2020-06" db="EMBL/GenBank/DDBJ databases">
        <title>WGS assembly of Ceratodon purpureus strain R40.</title>
        <authorList>
            <person name="Carey S.B."/>
            <person name="Jenkins J."/>
            <person name="Shu S."/>
            <person name="Lovell J.T."/>
            <person name="Sreedasyam A."/>
            <person name="Maumus F."/>
            <person name="Tiley G.P."/>
            <person name="Fernandez-Pozo N."/>
            <person name="Barry K."/>
            <person name="Chen C."/>
            <person name="Wang M."/>
            <person name="Lipzen A."/>
            <person name="Daum C."/>
            <person name="Saski C.A."/>
            <person name="Payton A.C."/>
            <person name="Mcbreen J.C."/>
            <person name="Conrad R.E."/>
            <person name="Kollar L.M."/>
            <person name="Olsson S."/>
            <person name="Huttunen S."/>
            <person name="Landis J.B."/>
            <person name="Wickett N.J."/>
            <person name="Johnson M.G."/>
            <person name="Rensing S.A."/>
            <person name="Grimwood J."/>
            <person name="Schmutz J."/>
            <person name="Mcdaniel S.F."/>
        </authorList>
    </citation>
    <scope>NUCLEOTIDE SEQUENCE</scope>
    <source>
        <strain evidence="13">R40</strain>
    </source>
</reference>
<keyword evidence="2" id="KW-0479">Metal-binding</keyword>
<dbReference type="SUPFAM" id="SSF51197">
    <property type="entry name" value="Clavaminate synthase-like"/>
    <property type="match status" value="1"/>
</dbReference>
<feature type="domain" description="JmjC" evidence="12">
    <location>
        <begin position="403"/>
        <end position="569"/>
    </location>
</feature>
<evidence type="ECO:0000259" key="11">
    <source>
        <dbReference type="PROSITE" id="PS51183"/>
    </source>
</evidence>
<dbReference type="SUPFAM" id="SSF46774">
    <property type="entry name" value="ARID-like"/>
    <property type="match status" value="1"/>
</dbReference>
<dbReference type="PANTHER" id="PTHR10694">
    <property type="entry name" value="LYSINE-SPECIFIC DEMETHYLASE"/>
    <property type="match status" value="1"/>
</dbReference>
<dbReference type="InterPro" id="IPR019787">
    <property type="entry name" value="Znf_PHD-finger"/>
</dbReference>
<feature type="region of interest" description="Disordered" evidence="8">
    <location>
        <begin position="1811"/>
        <end position="1921"/>
    </location>
</feature>
<dbReference type="SUPFAM" id="SSF57903">
    <property type="entry name" value="FYVE/PHD zinc finger"/>
    <property type="match status" value="3"/>
</dbReference>
<dbReference type="OrthoDB" id="1678912at2759"/>
<comment type="subcellular location">
    <subcellularLocation>
        <location evidence="1">Nucleus</location>
    </subcellularLocation>
</comment>
<dbReference type="CDD" id="cd15543">
    <property type="entry name" value="PHD_RSF1"/>
    <property type="match status" value="1"/>
</dbReference>
<dbReference type="PROSITE" id="PS51011">
    <property type="entry name" value="ARID"/>
    <property type="match status" value="1"/>
</dbReference>
<feature type="region of interest" description="Disordered" evidence="8">
    <location>
        <begin position="211"/>
        <end position="242"/>
    </location>
</feature>
<dbReference type="Proteomes" id="UP000822688">
    <property type="component" value="Chromosome 8"/>
</dbReference>
<feature type="domain" description="ARID" evidence="10">
    <location>
        <begin position="100"/>
        <end position="198"/>
    </location>
</feature>
<dbReference type="Gene3D" id="2.60.120.650">
    <property type="entry name" value="Cupin"/>
    <property type="match status" value="2"/>
</dbReference>
<organism evidence="13 14">
    <name type="scientific">Ceratodon purpureus</name>
    <name type="common">Fire moss</name>
    <name type="synonym">Dicranum purpureum</name>
    <dbReference type="NCBI Taxonomy" id="3225"/>
    <lineage>
        <taxon>Eukaryota</taxon>
        <taxon>Viridiplantae</taxon>
        <taxon>Streptophyta</taxon>
        <taxon>Embryophyta</taxon>
        <taxon>Bryophyta</taxon>
        <taxon>Bryophytina</taxon>
        <taxon>Bryopsida</taxon>
        <taxon>Dicranidae</taxon>
        <taxon>Pseudoditrichales</taxon>
        <taxon>Ditrichaceae</taxon>
        <taxon>Ceratodon</taxon>
    </lineage>
</organism>
<feature type="domain" description="PHD-type" evidence="9">
    <location>
        <begin position="1744"/>
        <end position="1805"/>
    </location>
</feature>
<keyword evidence="3" id="KW-0677">Repeat</keyword>
<dbReference type="InterPro" id="IPR013637">
    <property type="entry name" value="Lys_sp_deMease-like_dom"/>
</dbReference>
<dbReference type="SMART" id="SM00501">
    <property type="entry name" value="BRIGHT"/>
    <property type="match status" value="1"/>
</dbReference>
<dbReference type="PANTHER" id="PTHR10694:SF133">
    <property type="entry name" value="LYSINE-SPECIFIC DEMETHYLASE JMJ17"/>
    <property type="match status" value="1"/>
</dbReference>
<dbReference type="Pfam" id="PF02375">
    <property type="entry name" value="JmjN"/>
    <property type="match status" value="1"/>
</dbReference>
<dbReference type="SMART" id="SM00545">
    <property type="entry name" value="JmjN"/>
    <property type="match status" value="1"/>
</dbReference>
<dbReference type="InterPro" id="IPR019786">
    <property type="entry name" value="Zinc_finger_PHD-type_CS"/>
</dbReference>
<dbReference type="SMART" id="SM00249">
    <property type="entry name" value="PHD"/>
    <property type="match status" value="3"/>
</dbReference>
<dbReference type="InterPro" id="IPR001965">
    <property type="entry name" value="Znf_PHD"/>
</dbReference>
<feature type="domain" description="PHD-type" evidence="9">
    <location>
        <begin position="261"/>
        <end position="311"/>
    </location>
</feature>
<dbReference type="GO" id="GO:0005634">
    <property type="term" value="C:nucleus"/>
    <property type="evidence" value="ECO:0007669"/>
    <property type="project" value="UniProtKB-SubCell"/>
</dbReference>
<dbReference type="InterPro" id="IPR001606">
    <property type="entry name" value="ARID_dom"/>
</dbReference>
<keyword evidence="5" id="KW-0862">Zinc</keyword>
<dbReference type="Pfam" id="PF08429">
    <property type="entry name" value="PLU-1"/>
    <property type="match status" value="3"/>
</dbReference>
<name>A0A8T0GZN8_CERPU</name>
<dbReference type="InterPro" id="IPR036431">
    <property type="entry name" value="ARID_dom_sf"/>
</dbReference>
<dbReference type="Pfam" id="PF02928">
    <property type="entry name" value="zf-C5HC2"/>
    <property type="match status" value="1"/>
</dbReference>
<dbReference type="InterPro" id="IPR011011">
    <property type="entry name" value="Znf_FYVE_PHD"/>
</dbReference>
<evidence type="ECO:0000313" key="13">
    <source>
        <dbReference type="EMBL" id="KAG0563905.1"/>
    </source>
</evidence>
<feature type="region of interest" description="Disordered" evidence="8">
    <location>
        <begin position="712"/>
        <end position="734"/>
    </location>
</feature>
<evidence type="ECO:0000256" key="1">
    <source>
        <dbReference type="ARBA" id="ARBA00004123"/>
    </source>
</evidence>
<dbReference type="GO" id="GO:0008270">
    <property type="term" value="F:zinc ion binding"/>
    <property type="evidence" value="ECO:0007669"/>
    <property type="project" value="UniProtKB-KW"/>
</dbReference>
<evidence type="ECO:0000256" key="2">
    <source>
        <dbReference type="ARBA" id="ARBA00022723"/>
    </source>
</evidence>
<keyword evidence="4 7" id="KW-0863">Zinc-finger</keyword>
<comment type="caution">
    <text evidence="13">The sequence shown here is derived from an EMBL/GenBank/DDBJ whole genome shotgun (WGS) entry which is preliminary data.</text>
</comment>
<dbReference type="Pfam" id="PF01388">
    <property type="entry name" value="ARID"/>
    <property type="match status" value="1"/>
</dbReference>
<dbReference type="PROSITE" id="PS51184">
    <property type="entry name" value="JMJC"/>
    <property type="match status" value="1"/>
</dbReference>
<evidence type="ECO:0000256" key="4">
    <source>
        <dbReference type="ARBA" id="ARBA00022771"/>
    </source>
</evidence>
<dbReference type="InterPro" id="IPR004198">
    <property type="entry name" value="Znf_C5HC2"/>
</dbReference>
<evidence type="ECO:0000259" key="12">
    <source>
        <dbReference type="PROSITE" id="PS51184"/>
    </source>
</evidence>
<dbReference type="Gene3D" id="3.30.40.10">
    <property type="entry name" value="Zinc/RING finger domain, C3HC4 (zinc finger)"/>
    <property type="match status" value="2"/>
</dbReference>
<dbReference type="PROSITE" id="PS51183">
    <property type="entry name" value="JMJN"/>
    <property type="match status" value="1"/>
</dbReference>
<feature type="compositionally biased region" description="Low complexity" evidence="8">
    <location>
        <begin position="1880"/>
        <end position="1897"/>
    </location>
</feature>
<dbReference type="InterPro" id="IPR003347">
    <property type="entry name" value="JmjC_dom"/>
</dbReference>
<sequence length="1921" mass="214880">MGRGRQRAEGVPWRQRPGGEGGGGPNALGLEEAPVFYPTEEEFSDPLRFIAQIREQSEPYGICRIVPPRSWNPPFAVEAQSFIFPTKHQSIHQLQERTAACDAETFKLEYGRYLEGEGRRLEAWPELEGEAVDLCKLYNGVKRHGGYRKVRDEGKWGEVFRMIRDDSPQAPAVGVDSAVASLGQVYEAHLFGYEVHQANVSAGKLLRMSKGQGMKAKRAGRKRAGEEEEQEEAQAGKKRRGMGEGVVVESAGAAMEEQRADQICEQCHSGAHEKSMLLCDRCNRGWHLYCLSPPLSAIPHGNWYCLECLASENESFGFAQGRDHSYESFQRFAERFRRKWFASRISPPSNCDVERDFWRIVERATDPVEVLYGSDIDTGHYGSGFPREKDEVPRGVEAEEWGKYVRDPWNLNNFPKLEESMLRMVQDDIPGVIVPWLYMGMLFSSFCWHYEDHCFYSINYLHRGAPKTWYSVPGSAASEFEEVMQKSFPDLFEAQPDLLFQLVTMLNPTVLRDSGVPVCTTTQEAGNFVITFPRSYHGGFNHGFNCAEAVNFAPADWLAFGSFAVERYRFYHKAAVLSQDELLCVVAKNKVSAVSKPFVVKELVGIVKKERAQREQLWASGVAKSSRMKPRECENHISTEEDPMCIICRYYLHLSAVVCSCRPSKAVCLQHARQLCECPVEQQRLLYRYSLAELEDLVHVFEGREKEKEVAEGESKVGDLAAESEATKRSLRRGAPSLNQSVSKKVMGRMVRHTELAERWVERVERASHTTATYEFLESVLEDAEQFLWGGHEMDSVRVVERKLASARRWADEVARCSTSIRERRVPKVGFGVVERLVGAEPVPCAEPHLAHLKVVLESAKLMREKITDFRLTEPLVQRASLEALIEEARRFCVGFEELSRLEELVKSAEAWSERVRKLLPPIKALRSRKLASVEELASLQEQSSTLPVRAEDREILDLVILRAGALEQKVSATLGSKLALEELERVLEEVQDLPVQVAGLAELEQGVADGRAWAVRVRTTLGMVHLYEYETSVALLRDLLTSTSKLCVESADVKAVESALKKVEWLGSASKVLGEVPSTRKLGELLDEASRLELRDEKLVLEMQELADSAVSWESKAAHALKEGDSYANVEELLGCAGSIKVRLEGLGALKELFGVASRWKERAEAYMSRRRDGKEGSGSRLALSGLQVLVAEAEKLRLNVEESRLLATYLADAEGWVSRVGAVTASVGAALEYSGGSDSREMWDGEGRRAVVRGLEEQMAKVQGAVEEGVELGLDLAGMSELESLSNVIAWSMRAMHVLERRPVLEVAKALLKEGSSLCPRTRAWVVVRQAIGRAESWKQVVEMVVPSYGKAKSCSRQQLEQLLREAKSLMISVANEEGYIQDALSFHSLWQNQVHQALITNRGCLTRQELLSLQEDSAASWVESDEKRQISAIVSDVDMWLSRCRDAIAAPNADPSMPLKDMLSRMHLSVVRALQRVEGEELNCVCGEMLHKADASMLHCDTCDDWYHPTCLGLLPFQTRVQKQYICPYCSALSSGVLFLHEDAYSEVHVTRRPSSAVIVEFLKSARSIACRMEEVMIMEALMSRLEDWRHLLRDILEPALVLRSHRTVVDVCSLLRALKAVEGMEVQEDSSYRVKLAIRANAWRNRAMILLDGAVKPSLRYVSKSIKEAAAVSVTDEDCVLRDLKVAEARAVHWMNCTNQVIGDRGRASLEDVAGLMEEGERLAVSVPDELMEGLRARSELYCVCRKPYDQDEAMIACDHCSEWYHYSCLGLAEPESERSGGGWPGQQDGAEFVCPDCEQAQDVGVREPGRDVGAACDERKTGGKECSSEAPPAPVTPDAPKEVEVVAAGLRGKRSSRAKTKSVVRSKWQQSHVLTSNEQTSSSSSEAETPTSGRPCRRTAGRHSGFENYVLLMRSR</sequence>
<dbReference type="Pfam" id="PF02373">
    <property type="entry name" value="JmjC"/>
    <property type="match status" value="1"/>
</dbReference>
<feature type="compositionally biased region" description="Basic residues" evidence="8">
    <location>
        <begin position="1856"/>
        <end position="1869"/>
    </location>
</feature>
<dbReference type="SMART" id="SM01014">
    <property type="entry name" value="ARID"/>
    <property type="match status" value="1"/>
</dbReference>
<dbReference type="PROSITE" id="PS01359">
    <property type="entry name" value="ZF_PHD_1"/>
    <property type="match status" value="3"/>
</dbReference>
<dbReference type="InterPro" id="IPR003349">
    <property type="entry name" value="JmjN"/>
</dbReference>
<dbReference type="SMART" id="SM00558">
    <property type="entry name" value="JmjC"/>
    <property type="match status" value="1"/>
</dbReference>
<dbReference type="FunFam" id="2.60.120.650:FF:000078">
    <property type="entry name" value="Predicted protein"/>
    <property type="match status" value="1"/>
</dbReference>
<dbReference type="PROSITE" id="PS50016">
    <property type="entry name" value="ZF_PHD_2"/>
    <property type="match status" value="3"/>
</dbReference>
<evidence type="ECO:0000313" key="14">
    <source>
        <dbReference type="Proteomes" id="UP000822688"/>
    </source>
</evidence>
<dbReference type="GO" id="GO:0010468">
    <property type="term" value="P:regulation of gene expression"/>
    <property type="evidence" value="ECO:0007669"/>
    <property type="project" value="TreeGrafter"/>
</dbReference>
<evidence type="ECO:0000259" key="10">
    <source>
        <dbReference type="PROSITE" id="PS51011"/>
    </source>
</evidence>
<evidence type="ECO:0000256" key="5">
    <source>
        <dbReference type="ARBA" id="ARBA00022833"/>
    </source>
</evidence>
<feature type="region of interest" description="Disordered" evidence="8">
    <location>
        <begin position="1"/>
        <end position="32"/>
    </location>
</feature>
<feature type="domain" description="JmjN" evidence="11">
    <location>
        <begin position="33"/>
        <end position="74"/>
    </location>
</feature>
<feature type="domain" description="PHD-type" evidence="9">
    <location>
        <begin position="1484"/>
        <end position="1536"/>
    </location>
</feature>
<evidence type="ECO:0000259" key="9">
    <source>
        <dbReference type="PROSITE" id="PS50016"/>
    </source>
</evidence>
<gene>
    <name evidence="13" type="ORF">KC19_8G068400</name>
</gene>
<dbReference type="EMBL" id="CM026429">
    <property type="protein sequence ID" value="KAG0563905.1"/>
    <property type="molecule type" value="Genomic_DNA"/>
</dbReference>
<evidence type="ECO:0008006" key="15">
    <source>
        <dbReference type="Google" id="ProtNLM"/>
    </source>
</evidence>
<dbReference type="InterPro" id="IPR013083">
    <property type="entry name" value="Znf_RING/FYVE/PHD"/>
</dbReference>
<dbReference type="GO" id="GO:0000785">
    <property type="term" value="C:chromatin"/>
    <property type="evidence" value="ECO:0007669"/>
    <property type="project" value="TreeGrafter"/>
</dbReference>
<dbReference type="Pfam" id="PF00628">
    <property type="entry name" value="PHD"/>
    <property type="match status" value="3"/>
</dbReference>
<evidence type="ECO:0000256" key="8">
    <source>
        <dbReference type="SAM" id="MobiDB-lite"/>
    </source>
</evidence>
<dbReference type="GO" id="GO:0032452">
    <property type="term" value="F:histone demethylase activity"/>
    <property type="evidence" value="ECO:0007669"/>
    <property type="project" value="TreeGrafter"/>
</dbReference>
<dbReference type="Gene3D" id="2.30.30.1150">
    <property type="match status" value="1"/>
</dbReference>